<evidence type="ECO:0000256" key="1">
    <source>
        <dbReference type="ARBA" id="ARBA00009428"/>
    </source>
</evidence>
<accession>A0ABV1MTL6</accession>
<comment type="similarity">
    <text evidence="1">Belongs to the azoreductase type 2 family.</text>
</comment>
<sequence length="178" mass="19266">MLKIGVILGSTREGRLSPQVGEWVKAVAEKRRDAEYEIIDIANFKLPLLGEPGGDTSGVAEWSQSVGACDGFIFIVGEYNHSITGALKNALDYLRVEWNNKAAGIVSYGSVGGARAAEHLRGILGELLVADVRVHPALSLFTDFENGTVFKPKDVQADSVNQMLDQLVPWATALKTIR</sequence>
<dbReference type="GO" id="GO:0016491">
    <property type="term" value="F:oxidoreductase activity"/>
    <property type="evidence" value="ECO:0007669"/>
    <property type="project" value="UniProtKB-KW"/>
</dbReference>
<dbReference type="Gene3D" id="3.40.50.360">
    <property type="match status" value="1"/>
</dbReference>
<dbReference type="Proteomes" id="UP001478862">
    <property type="component" value="Unassembled WGS sequence"/>
</dbReference>
<organism evidence="3 4">
    <name type="scientific">Lysinibacillus zambalensis</name>
    <dbReference type="NCBI Taxonomy" id="3160866"/>
    <lineage>
        <taxon>Bacteria</taxon>
        <taxon>Bacillati</taxon>
        <taxon>Bacillota</taxon>
        <taxon>Bacilli</taxon>
        <taxon>Bacillales</taxon>
        <taxon>Bacillaceae</taxon>
        <taxon>Lysinibacillus</taxon>
    </lineage>
</organism>
<gene>
    <name evidence="3" type="ORF">ABNX05_14600</name>
</gene>
<dbReference type="EC" id="1.-.-.-" evidence="3"/>
<feature type="domain" description="NADPH-dependent FMN reductase-like" evidence="2">
    <location>
        <begin position="3"/>
        <end position="133"/>
    </location>
</feature>
<name>A0ABV1MTL6_9BACI</name>
<dbReference type="InterPro" id="IPR029039">
    <property type="entry name" value="Flavoprotein-like_sf"/>
</dbReference>
<evidence type="ECO:0000313" key="4">
    <source>
        <dbReference type="Proteomes" id="UP001478862"/>
    </source>
</evidence>
<dbReference type="EMBL" id="JBEGDG010000010">
    <property type="protein sequence ID" value="MEQ6355856.1"/>
    <property type="molecule type" value="Genomic_DNA"/>
</dbReference>
<keyword evidence="3" id="KW-0560">Oxidoreductase</keyword>
<dbReference type="Pfam" id="PF03358">
    <property type="entry name" value="FMN_red"/>
    <property type="match status" value="1"/>
</dbReference>
<dbReference type="InterPro" id="IPR050712">
    <property type="entry name" value="NAD(P)H-dep_reductase"/>
</dbReference>
<dbReference type="SUPFAM" id="SSF52218">
    <property type="entry name" value="Flavoproteins"/>
    <property type="match status" value="1"/>
</dbReference>
<protein>
    <submittedName>
        <fullName evidence="3">NADPH-dependent FMN reductase</fullName>
        <ecNumber evidence="3">1.-.-.-</ecNumber>
    </submittedName>
</protein>
<dbReference type="PANTHER" id="PTHR30543">
    <property type="entry name" value="CHROMATE REDUCTASE"/>
    <property type="match status" value="1"/>
</dbReference>
<dbReference type="RefSeq" id="WP_349660378.1">
    <property type="nucleotide sequence ID" value="NZ_JBEGDG010000010.1"/>
</dbReference>
<dbReference type="InterPro" id="IPR005025">
    <property type="entry name" value="FMN_Rdtase-like_dom"/>
</dbReference>
<reference evidence="3 4" key="1">
    <citation type="submission" date="2024-06" db="EMBL/GenBank/DDBJ databases">
        <title>Lysinibacillus zambalefons sp. nov., a Novel Firmicute Isolated from the Poon Bato Zambales Hyperalkaline Spring.</title>
        <authorList>
            <person name="Aja J.A."/>
            <person name="Lazaro J.E.H."/>
            <person name="Llorin L.D."/>
            <person name="Lim K.R."/>
            <person name="Teodosio J."/>
            <person name="Dalisay D.S."/>
        </authorList>
    </citation>
    <scope>NUCLEOTIDE SEQUENCE [LARGE SCALE GENOMIC DNA]</scope>
    <source>
        <strain evidence="3 4">M3</strain>
    </source>
</reference>
<dbReference type="PANTHER" id="PTHR30543:SF21">
    <property type="entry name" value="NAD(P)H-DEPENDENT FMN REDUCTASE LOT6"/>
    <property type="match status" value="1"/>
</dbReference>
<proteinExistence type="inferred from homology"/>
<evidence type="ECO:0000259" key="2">
    <source>
        <dbReference type="Pfam" id="PF03358"/>
    </source>
</evidence>
<keyword evidence="4" id="KW-1185">Reference proteome</keyword>
<comment type="caution">
    <text evidence="3">The sequence shown here is derived from an EMBL/GenBank/DDBJ whole genome shotgun (WGS) entry which is preliminary data.</text>
</comment>
<evidence type="ECO:0000313" key="3">
    <source>
        <dbReference type="EMBL" id="MEQ6355856.1"/>
    </source>
</evidence>